<keyword evidence="1" id="KW-0472">Membrane</keyword>
<evidence type="ECO:0000313" key="2">
    <source>
        <dbReference type="EMBL" id="SEF81682.1"/>
    </source>
</evidence>
<reference evidence="2 3" key="1">
    <citation type="submission" date="2016-10" db="EMBL/GenBank/DDBJ databases">
        <authorList>
            <person name="de Groot N.N."/>
        </authorList>
    </citation>
    <scope>NUCLEOTIDE SEQUENCE [LARGE SCALE GENOMIC DNA]</scope>
    <source>
        <strain evidence="2 3">D15d</strain>
    </source>
</reference>
<dbReference type="AlphaFoldDB" id="A0A1H5V2J4"/>
<name>A0A1H5V2J4_9FIRM</name>
<feature type="transmembrane region" description="Helical" evidence="1">
    <location>
        <begin position="62"/>
        <end position="82"/>
    </location>
</feature>
<evidence type="ECO:0000256" key="1">
    <source>
        <dbReference type="SAM" id="Phobius"/>
    </source>
</evidence>
<sequence>MRKYLSGIFDLIYLSLLVFMFIANKKHIILSHRTVGLLMLLLVFVVVVRICLDKEKEIKKKVIESIAYLLFAVIVFALVIWLF</sequence>
<gene>
    <name evidence="2" type="ORF">SAMN05216537_10992</name>
</gene>
<protein>
    <submittedName>
        <fullName evidence="2">Uncharacterized protein</fullName>
    </submittedName>
</protein>
<evidence type="ECO:0000313" key="3">
    <source>
        <dbReference type="Proteomes" id="UP000236726"/>
    </source>
</evidence>
<keyword evidence="3" id="KW-1185">Reference proteome</keyword>
<dbReference type="Proteomes" id="UP000236726">
    <property type="component" value="Unassembled WGS sequence"/>
</dbReference>
<accession>A0A1H5V2J4</accession>
<dbReference type="RefSeq" id="WP_103952931.1">
    <property type="nucleotide sequence ID" value="NZ_FNUL01000009.1"/>
</dbReference>
<dbReference type="EMBL" id="FNUL01000009">
    <property type="protein sequence ID" value="SEF81682.1"/>
    <property type="molecule type" value="Genomic_DNA"/>
</dbReference>
<keyword evidence="1" id="KW-0812">Transmembrane</keyword>
<feature type="transmembrane region" description="Helical" evidence="1">
    <location>
        <begin position="7"/>
        <end position="24"/>
    </location>
</feature>
<feature type="transmembrane region" description="Helical" evidence="1">
    <location>
        <begin position="30"/>
        <end position="50"/>
    </location>
</feature>
<keyword evidence="1" id="KW-1133">Transmembrane helix</keyword>
<organism evidence="2 3">
    <name type="scientific">Lachnospira multipara</name>
    <dbReference type="NCBI Taxonomy" id="28051"/>
    <lineage>
        <taxon>Bacteria</taxon>
        <taxon>Bacillati</taxon>
        <taxon>Bacillota</taxon>
        <taxon>Clostridia</taxon>
        <taxon>Lachnospirales</taxon>
        <taxon>Lachnospiraceae</taxon>
        <taxon>Lachnospira</taxon>
    </lineage>
</organism>
<proteinExistence type="predicted"/>